<proteinExistence type="predicted"/>
<feature type="chain" id="PRO_5046641312" description="DUF2846 domain-containing protein" evidence="1">
    <location>
        <begin position="22"/>
        <end position="200"/>
    </location>
</feature>
<keyword evidence="1" id="KW-0732">Signal</keyword>
<evidence type="ECO:0008006" key="4">
    <source>
        <dbReference type="Google" id="ProtNLM"/>
    </source>
</evidence>
<accession>A0ABX7YSB0</accession>
<evidence type="ECO:0000313" key="3">
    <source>
        <dbReference type="Proteomes" id="UP000679575"/>
    </source>
</evidence>
<dbReference type="EMBL" id="CP073587">
    <property type="protein sequence ID" value="QUN05224.1"/>
    <property type="molecule type" value="Genomic_DNA"/>
</dbReference>
<dbReference type="RefSeq" id="WP_212594259.1">
    <property type="nucleotide sequence ID" value="NZ_CP073587.1"/>
</dbReference>
<dbReference type="PROSITE" id="PS51257">
    <property type="entry name" value="PROKAR_LIPOPROTEIN"/>
    <property type="match status" value="1"/>
</dbReference>
<reference evidence="2 3" key="1">
    <citation type="submission" date="2021-04" db="EMBL/GenBank/DDBJ databases">
        <title>Novel species identification of genus Shewanella.</title>
        <authorList>
            <person name="Liu G."/>
        </authorList>
    </citation>
    <scope>NUCLEOTIDE SEQUENCE [LARGE SCALE GENOMIC DNA]</scope>
    <source>
        <strain evidence="2 3">FJAT-54481</strain>
    </source>
</reference>
<keyword evidence="3" id="KW-1185">Reference proteome</keyword>
<name>A0ABX7YSB0_9GAMM</name>
<evidence type="ECO:0000313" key="2">
    <source>
        <dbReference type="EMBL" id="QUN05224.1"/>
    </source>
</evidence>
<feature type="signal peptide" evidence="1">
    <location>
        <begin position="1"/>
        <end position="21"/>
    </location>
</feature>
<gene>
    <name evidence="2" type="ORF">KDN34_13605</name>
</gene>
<evidence type="ECO:0000256" key="1">
    <source>
        <dbReference type="SAM" id="SignalP"/>
    </source>
</evidence>
<dbReference type="Proteomes" id="UP000679575">
    <property type="component" value="Chromosome"/>
</dbReference>
<organism evidence="2 3">
    <name type="scientific">Shewanella yunxiaonensis</name>
    <dbReference type="NCBI Taxonomy" id="2829809"/>
    <lineage>
        <taxon>Bacteria</taxon>
        <taxon>Pseudomonadati</taxon>
        <taxon>Pseudomonadota</taxon>
        <taxon>Gammaproteobacteria</taxon>
        <taxon>Alteromonadales</taxon>
        <taxon>Shewanellaceae</taxon>
        <taxon>Shewanella</taxon>
    </lineage>
</organism>
<sequence>MNKIKLVLMFCCLLVAGCASVPMTATNQVDVNPAPSDKAQVVFMRDSFVGSAISSSVYDVSDGEPMFIGILDNGTKLAYLVNPGQHVFMVVSEAADFMEAQLAAGKTYYSIITPRMGLWKARFSMWPVKAGAYAEYKLDSKDFADWKRSTKLVELSPAAQAWYDANKTSVKAKQQEYWLQWQQKSAADISKRTLSPEDGR</sequence>
<protein>
    <recommendedName>
        <fullName evidence="4">DUF2846 domain-containing protein</fullName>
    </recommendedName>
</protein>